<accession>A0A2S8BJP4</accession>
<dbReference type="AlphaFoldDB" id="A0A2S8BJP4"/>
<evidence type="ECO:0000256" key="1">
    <source>
        <dbReference type="SAM" id="MobiDB-lite"/>
    </source>
</evidence>
<sequence>METQFPDTETIQTALTLAARAPSMYNTQPWRWRVGARRLHLYADPSRQLHSADPEGRDLILSCGATLHHAVVALAALGWRAKVHHFPDPTDADHLASIEVSTGDVDQVDVMLAAAIPRRRTDRRRYGPWPVPTADTALMAARAARCGVMLRQIDDLATLHAIVTQAIWEHATNYDYVNEATMWSGRYGSLAGVPPATPGVRLHGDHPEPAVRRPHPGPAARNVTRRRPRGDAGAGHRDRRPARLAPCG</sequence>
<dbReference type="EMBL" id="PPEA01000420">
    <property type="protein sequence ID" value="PQM46911.1"/>
    <property type="molecule type" value="Genomic_DNA"/>
</dbReference>
<dbReference type="InterPro" id="IPR000415">
    <property type="entry name" value="Nitroreductase-like"/>
</dbReference>
<dbReference type="SUPFAM" id="SSF55469">
    <property type="entry name" value="FMN-dependent nitroreductase-like"/>
    <property type="match status" value="1"/>
</dbReference>
<name>A0A2S8BJP4_9MYCO</name>
<gene>
    <name evidence="2" type="ORF">C1Y40_02906</name>
</gene>
<organism evidence="2 3">
    <name type="scientific">Mycobacterium talmoniae</name>
    <dbReference type="NCBI Taxonomy" id="1858794"/>
    <lineage>
        <taxon>Bacteria</taxon>
        <taxon>Bacillati</taxon>
        <taxon>Actinomycetota</taxon>
        <taxon>Actinomycetes</taxon>
        <taxon>Mycobacteriales</taxon>
        <taxon>Mycobacteriaceae</taxon>
        <taxon>Mycobacterium</taxon>
    </lineage>
</organism>
<evidence type="ECO:0000313" key="3">
    <source>
        <dbReference type="Proteomes" id="UP000238296"/>
    </source>
</evidence>
<comment type="caution">
    <text evidence="2">The sequence shown here is derived from an EMBL/GenBank/DDBJ whole genome shotgun (WGS) entry which is preliminary data.</text>
</comment>
<feature type="region of interest" description="Disordered" evidence="1">
    <location>
        <begin position="197"/>
        <end position="248"/>
    </location>
</feature>
<protein>
    <submittedName>
        <fullName evidence="2">NAD(P)H nitroreductase</fullName>
    </submittedName>
</protein>
<evidence type="ECO:0000313" key="2">
    <source>
        <dbReference type="EMBL" id="PQM46911.1"/>
    </source>
</evidence>
<proteinExistence type="predicted"/>
<reference evidence="2 3" key="1">
    <citation type="journal article" date="2017" name="Int. J. Syst. Evol. Microbiol.">
        <title>Mycobacterium talmoniae sp. nov., a slowly growing mycobacterium isolated from human respiratory samples.</title>
        <authorList>
            <person name="Davidson R.M."/>
            <person name="DeGroote M.A."/>
            <person name="Marola J.L."/>
            <person name="Buss S."/>
            <person name="Jones V."/>
            <person name="McNeil M.R."/>
            <person name="Freifeld A.G."/>
            <person name="Elaine Epperson L."/>
            <person name="Hasan N.A."/>
            <person name="Jackson M."/>
            <person name="Iwen P.C."/>
            <person name="Salfinger M."/>
            <person name="Strong M."/>
        </authorList>
    </citation>
    <scope>NUCLEOTIDE SEQUENCE [LARGE SCALE GENOMIC DNA]</scope>
    <source>
        <strain evidence="2 3">ATCC BAA-2683</strain>
    </source>
</reference>
<dbReference type="Gene3D" id="3.40.109.10">
    <property type="entry name" value="NADH Oxidase"/>
    <property type="match status" value="2"/>
</dbReference>
<feature type="compositionally biased region" description="Basic and acidic residues" evidence="1">
    <location>
        <begin position="202"/>
        <end position="211"/>
    </location>
</feature>
<dbReference type="GO" id="GO:0016491">
    <property type="term" value="F:oxidoreductase activity"/>
    <property type="evidence" value="ECO:0007669"/>
    <property type="project" value="InterPro"/>
</dbReference>
<dbReference type="Proteomes" id="UP000238296">
    <property type="component" value="Unassembled WGS sequence"/>
</dbReference>